<evidence type="ECO:0000313" key="6">
    <source>
        <dbReference type="EMBL" id="CCH74377.1"/>
    </source>
</evidence>
<dbReference type="PANTHER" id="PTHR31040">
    <property type="entry name" value="NURIM"/>
    <property type="match status" value="1"/>
</dbReference>
<keyword evidence="7" id="KW-1185">Reference proteome</keyword>
<reference evidence="6 7" key="1">
    <citation type="journal article" date="2013" name="ISME J.">
        <title>A metabolic model for members of the genus Tetrasphaera involved in enhanced biological phosphorus removal.</title>
        <authorList>
            <person name="Kristiansen R."/>
            <person name="Nguyen H.T.T."/>
            <person name="Saunders A.M."/>
            <person name="Nielsen J.L."/>
            <person name="Wimmer R."/>
            <person name="Le V.Q."/>
            <person name="McIlroy S.J."/>
            <person name="Petrovski S."/>
            <person name="Seviour R.J."/>
            <person name="Calteau A."/>
            <person name="Nielsen K.L."/>
            <person name="Nielsen P.H."/>
        </authorList>
    </citation>
    <scope>NUCLEOTIDE SEQUENCE [LARGE SCALE GENOMIC DNA]</scope>
    <source>
        <strain evidence="6 7">Ben110</strain>
    </source>
</reference>
<name>W6JYZ3_9MICO</name>
<dbReference type="InterPro" id="IPR033580">
    <property type="entry name" value="Nurim-like"/>
</dbReference>
<comment type="caution">
    <text evidence="6">The sequence shown here is derived from an EMBL/GenBank/DDBJ whole genome shotgun (WGS) entry which is preliminary data.</text>
</comment>
<evidence type="ECO:0000313" key="7">
    <source>
        <dbReference type="Proteomes" id="UP000035763"/>
    </source>
</evidence>
<gene>
    <name evidence="6" type="ORF">BN11_430017</name>
</gene>
<organism evidence="6 7">
    <name type="scientific">Nostocoides australiense Ben110</name>
    <dbReference type="NCBI Taxonomy" id="1193182"/>
    <lineage>
        <taxon>Bacteria</taxon>
        <taxon>Bacillati</taxon>
        <taxon>Actinomycetota</taxon>
        <taxon>Actinomycetes</taxon>
        <taxon>Micrococcales</taxon>
        <taxon>Intrasporangiaceae</taxon>
        <taxon>Nostocoides</taxon>
    </lineage>
</organism>
<dbReference type="GO" id="GO:0016020">
    <property type="term" value="C:membrane"/>
    <property type="evidence" value="ECO:0007669"/>
    <property type="project" value="UniProtKB-SubCell"/>
</dbReference>
<evidence type="ECO:0000256" key="4">
    <source>
        <dbReference type="ARBA" id="ARBA00022989"/>
    </source>
</evidence>
<dbReference type="STRING" id="1193182.BN11_430017"/>
<dbReference type="OrthoDB" id="941586at2"/>
<dbReference type="PANTHER" id="PTHR31040:SF1">
    <property type="entry name" value="NURIM"/>
    <property type="match status" value="1"/>
</dbReference>
<dbReference type="Gene3D" id="1.20.120.1630">
    <property type="match status" value="1"/>
</dbReference>
<accession>W6JYZ3</accession>
<dbReference type="EMBL" id="CAJA01000368">
    <property type="protein sequence ID" value="CCH74377.1"/>
    <property type="molecule type" value="Genomic_DNA"/>
</dbReference>
<keyword evidence="4" id="KW-1133">Transmembrane helix</keyword>
<sequence>MVCVDHLELTGLRQAGWTPARAPEDVGALQTRGLYAVVRHPLMTGLLLAFWATPHMGRGHLVFAAGSTAYILLGVCFEERDLRREFGGDYEAYAQRVRSLLPLPSRHWSSPRARGGPAH</sequence>
<keyword evidence="3" id="KW-0812">Transmembrane</keyword>
<protein>
    <submittedName>
        <fullName evidence="6">Uncharacterized protein</fullName>
    </submittedName>
</protein>
<comment type="subcellular location">
    <subcellularLocation>
        <location evidence="1">Membrane</location>
        <topology evidence="1">Multi-pass membrane protein</topology>
    </subcellularLocation>
</comment>
<evidence type="ECO:0000256" key="3">
    <source>
        <dbReference type="ARBA" id="ARBA00022692"/>
    </source>
</evidence>
<proteinExistence type="inferred from homology"/>
<evidence type="ECO:0000256" key="2">
    <source>
        <dbReference type="ARBA" id="ARBA00010631"/>
    </source>
</evidence>
<dbReference type="AlphaFoldDB" id="W6JYZ3"/>
<comment type="similarity">
    <text evidence="2">Belongs to the nurim family.</text>
</comment>
<evidence type="ECO:0000256" key="5">
    <source>
        <dbReference type="ARBA" id="ARBA00023136"/>
    </source>
</evidence>
<keyword evidence="5" id="KW-0472">Membrane</keyword>
<dbReference type="Proteomes" id="UP000035763">
    <property type="component" value="Unassembled WGS sequence"/>
</dbReference>
<evidence type="ECO:0000256" key="1">
    <source>
        <dbReference type="ARBA" id="ARBA00004141"/>
    </source>
</evidence>